<evidence type="ECO:0000256" key="1">
    <source>
        <dbReference type="SAM" id="SignalP"/>
    </source>
</evidence>
<evidence type="ECO:0000313" key="3">
    <source>
        <dbReference type="Proteomes" id="UP001431010"/>
    </source>
</evidence>
<dbReference type="EMBL" id="CP088156">
    <property type="protein sequence ID" value="UFZ07296.1"/>
    <property type="molecule type" value="Genomic_DNA"/>
</dbReference>
<evidence type="ECO:0000313" key="2">
    <source>
        <dbReference type="EMBL" id="UFZ07296.1"/>
    </source>
</evidence>
<proteinExistence type="predicted"/>
<dbReference type="RefSeq" id="WP_231326748.1">
    <property type="nucleotide sequence ID" value="NZ_CP088156.1"/>
</dbReference>
<accession>A0ABY3RIW4</accession>
<protein>
    <submittedName>
        <fullName evidence="2">DUF3551 domain-containing protein</fullName>
    </submittedName>
</protein>
<dbReference type="Proteomes" id="UP001431010">
    <property type="component" value="Chromosome"/>
</dbReference>
<reference evidence="2" key="1">
    <citation type="journal article" date="2024" name="Antonie Van Leeuwenhoek">
        <title>Bradyrhizobium ontarionense sp. nov., a novel bacterial symbiont isolated from Aeschynomene indica (Indian jointvetch), harbours photosynthesis, nitrogen fixation and nitrous oxide (N2O) reductase genes.</title>
        <authorList>
            <person name="Bromfield E.S.P."/>
            <person name="Cloutier S."/>
        </authorList>
    </citation>
    <scope>NUCLEOTIDE SEQUENCE</scope>
    <source>
        <strain evidence="2">A19</strain>
    </source>
</reference>
<dbReference type="Pfam" id="PF12071">
    <property type="entry name" value="DUF3551"/>
    <property type="match status" value="1"/>
</dbReference>
<gene>
    <name evidence="2" type="ORF">LQG66_13725</name>
</gene>
<keyword evidence="1" id="KW-0732">Signal</keyword>
<keyword evidence="3" id="KW-1185">Reference proteome</keyword>
<organism evidence="2 3">
    <name type="scientific">Bradyrhizobium ontarionense</name>
    <dbReference type="NCBI Taxonomy" id="2898149"/>
    <lineage>
        <taxon>Bacteria</taxon>
        <taxon>Pseudomonadati</taxon>
        <taxon>Pseudomonadota</taxon>
        <taxon>Alphaproteobacteria</taxon>
        <taxon>Hyphomicrobiales</taxon>
        <taxon>Nitrobacteraceae</taxon>
        <taxon>Bradyrhizobium</taxon>
    </lineage>
</organism>
<name>A0ABY3RIW4_9BRAD</name>
<dbReference type="InterPro" id="IPR021937">
    <property type="entry name" value="DUF3551"/>
</dbReference>
<sequence>MRHLLFASLAAAAVLASFGASSPAAAAQDRFCLQGRIWGYPGNCQFTTYRQCQAAASGTDAGCGINPAYAYARQPGPYRRY</sequence>
<feature type="chain" id="PRO_5046092967" evidence="1">
    <location>
        <begin position="27"/>
        <end position="81"/>
    </location>
</feature>
<feature type="signal peptide" evidence="1">
    <location>
        <begin position="1"/>
        <end position="26"/>
    </location>
</feature>